<reference evidence="3" key="1">
    <citation type="journal article" date="2017" name="Genome Announc.">
        <title>Genome sequences of Cyberlindnera fabianii 65, Pichia kudriavzevii 129, and Saccharomyces cerevisiae 131 isolated from fermented masau fruits in Zimbabwe.</title>
        <authorList>
            <person name="van Rijswijck I.M.H."/>
            <person name="Derks M.F.L."/>
            <person name="Abee T."/>
            <person name="de Ridder D."/>
            <person name="Smid E.J."/>
        </authorList>
    </citation>
    <scope>NUCLEOTIDE SEQUENCE [LARGE SCALE GENOMIC DNA]</scope>
    <source>
        <strain evidence="3">65</strain>
    </source>
</reference>
<dbReference type="InterPro" id="IPR036457">
    <property type="entry name" value="PPM-type-like_dom_sf"/>
</dbReference>
<dbReference type="PROSITE" id="PS51746">
    <property type="entry name" value="PPM_2"/>
    <property type="match status" value="1"/>
</dbReference>
<dbReference type="InterPro" id="IPR015655">
    <property type="entry name" value="PP2C"/>
</dbReference>
<proteinExistence type="predicted"/>
<accession>A0A1V2L2W2</accession>
<name>A0A1V2L2W2_CYBFA</name>
<evidence type="ECO:0000313" key="3">
    <source>
        <dbReference type="Proteomes" id="UP000189513"/>
    </source>
</evidence>
<dbReference type="AlphaFoldDB" id="A0A1V2L2W2"/>
<dbReference type="SUPFAM" id="SSF81606">
    <property type="entry name" value="PP2C-like"/>
    <property type="match status" value="1"/>
</dbReference>
<dbReference type="GO" id="GO:0004722">
    <property type="term" value="F:protein serine/threonine phosphatase activity"/>
    <property type="evidence" value="ECO:0007669"/>
    <property type="project" value="InterPro"/>
</dbReference>
<dbReference type="InterPro" id="IPR001932">
    <property type="entry name" value="PPM-type_phosphatase-like_dom"/>
</dbReference>
<dbReference type="Gene3D" id="3.60.40.10">
    <property type="entry name" value="PPM-type phosphatase domain"/>
    <property type="match status" value="1"/>
</dbReference>
<dbReference type="Pfam" id="PF00481">
    <property type="entry name" value="PP2C"/>
    <property type="match status" value="2"/>
</dbReference>
<dbReference type="CDD" id="cd00143">
    <property type="entry name" value="PP2Cc"/>
    <property type="match status" value="1"/>
</dbReference>
<comment type="caution">
    <text evidence="2">The sequence shown here is derived from an EMBL/GenBank/DDBJ whole genome shotgun (WGS) entry which is preliminary data.</text>
</comment>
<dbReference type="PANTHER" id="PTHR13832">
    <property type="entry name" value="PROTEIN PHOSPHATASE 2C"/>
    <property type="match status" value="1"/>
</dbReference>
<dbReference type="OMA" id="FKGGSTC"/>
<feature type="domain" description="PPM-type phosphatase" evidence="1">
    <location>
        <begin position="56"/>
        <end position="392"/>
    </location>
</feature>
<keyword evidence="3" id="KW-1185">Reference proteome</keyword>
<sequence length="422" mass="48352">MRRQLRSHTRIATRSISDYVTFPVRNYNPSPNLDLAKESLYTHARLKIHMLKAPSHFGHYTYRMARRYNEDRYAVNVIELPLIHHDYGMNKTVKHNVFAASIFDGHGGDQCADFLRQQLHKQIESWSPNRDEFMDLLKNYYKDIGGYWKRIYKKREDIYKSLLPKQNDIDDLHLRLTQTYLNLDYEFLEDNEKSGSTATSVFLYNLDVNDNENLYFEPGTVSRLYVSQIGDTKCVICDKNGEAHPLNSIHHPSSPLESRRLNKFSAGFATDSFGENRFMNFANTRAFGDLMAKSKGISAEPDITSYIIGDSIRISKEGLVEETPGHCGGDEGFLVLMTDGVTNYATDQEVVDLVMATFNQKAGKPQDCAEEVVRYVEAVGGDDNATCVVIRLSGWGKWPIQDRTGKIREDRLKDGISRMERR</sequence>
<organism evidence="2 3">
    <name type="scientific">Cyberlindnera fabianii</name>
    <name type="common">Yeast</name>
    <name type="synonym">Hansenula fabianii</name>
    <dbReference type="NCBI Taxonomy" id="36022"/>
    <lineage>
        <taxon>Eukaryota</taxon>
        <taxon>Fungi</taxon>
        <taxon>Dikarya</taxon>
        <taxon>Ascomycota</taxon>
        <taxon>Saccharomycotina</taxon>
        <taxon>Saccharomycetes</taxon>
        <taxon>Phaffomycetales</taxon>
        <taxon>Phaffomycetaceae</taxon>
        <taxon>Cyberlindnera</taxon>
    </lineage>
</organism>
<evidence type="ECO:0000313" key="2">
    <source>
        <dbReference type="EMBL" id="ONH66144.1"/>
    </source>
</evidence>
<gene>
    <name evidence="2" type="ORF">BON22_4015</name>
</gene>
<dbReference type="EMBL" id="MPUK01000008">
    <property type="protein sequence ID" value="ONH66144.1"/>
    <property type="molecule type" value="Genomic_DNA"/>
</dbReference>
<protein>
    <submittedName>
        <fullName evidence="2">[Pyruvate dehydrogenase [acetyl-transferring]]-phosphatase 2, mitochondrial</fullName>
    </submittedName>
</protein>
<evidence type="ECO:0000259" key="1">
    <source>
        <dbReference type="PROSITE" id="PS51746"/>
    </source>
</evidence>
<dbReference type="Proteomes" id="UP000189513">
    <property type="component" value="Unassembled WGS sequence"/>
</dbReference>
<dbReference type="VEuPathDB" id="FungiDB:BON22_4015"/>
<keyword evidence="2" id="KW-0670">Pyruvate</keyword>
<dbReference type="PANTHER" id="PTHR13832:SF589">
    <property type="entry name" value="[PYRUVATE DEHYDROGENASE [ACETYL-TRANSFERRING]]-PHOSPHATASE 2, MITOCHONDRIAL"/>
    <property type="match status" value="1"/>
</dbReference>
<dbReference type="STRING" id="36022.A0A1V2L2W2"/>
<dbReference type="SMART" id="SM00332">
    <property type="entry name" value="PP2Cc"/>
    <property type="match status" value="1"/>
</dbReference>